<dbReference type="EMBL" id="CM001402">
    <property type="protein sequence ID" value="EHO41439.1"/>
    <property type="molecule type" value="Genomic_DNA"/>
</dbReference>
<gene>
    <name evidence="2" type="ORF">Cabys_571</name>
    <name evidence="3" type="ORF">Calab_1823</name>
</gene>
<organism evidence="3 4">
    <name type="scientific">Caldithrix abyssi DSM 13497</name>
    <dbReference type="NCBI Taxonomy" id="880073"/>
    <lineage>
        <taxon>Bacteria</taxon>
        <taxon>Pseudomonadati</taxon>
        <taxon>Calditrichota</taxon>
        <taxon>Calditrichia</taxon>
        <taxon>Calditrichales</taxon>
        <taxon>Calditrichaceae</taxon>
        <taxon>Caldithrix</taxon>
    </lineage>
</organism>
<reference evidence="2 5" key="2">
    <citation type="submission" date="2016-11" db="EMBL/GenBank/DDBJ databases">
        <title>Genomic analysis of Caldithrix abyssi and proposal of a novel bacterial phylum Caldithrichaeota.</title>
        <authorList>
            <person name="Kublanov I."/>
            <person name="Sigalova O."/>
            <person name="Gavrilov S."/>
            <person name="Lebedinsky A."/>
            <person name="Ivanova N."/>
            <person name="Daum C."/>
            <person name="Reddy T."/>
            <person name="Klenk H.P."/>
            <person name="Goker M."/>
            <person name="Reva O."/>
            <person name="Miroshnichenko M."/>
            <person name="Kyprides N."/>
            <person name="Woyke T."/>
            <person name="Gelfand M."/>
        </authorList>
    </citation>
    <scope>NUCLEOTIDE SEQUENCE [LARGE SCALE GENOMIC DNA]</scope>
    <source>
        <strain evidence="2 5">LF13</strain>
    </source>
</reference>
<evidence type="ECO:0000313" key="3">
    <source>
        <dbReference type="EMBL" id="EHO41439.1"/>
    </source>
</evidence>
<dbReference type="InterPro" id="IPR036249">
    <property type="entry name" value="Thioredoxin-like_sf"/>
</dbReference>
<dbReference type="NCBIfam" id="TIGR04183">
    <property type="entry name" value="Por_Secre_tail"/>
    <property type="match status" value="1"/>
</dbReference>
<dbReference type="Proteomes" id="UP000183868">
    <property type="component" value="Chromosome"/>
</dbReference>
<dbReference type="Gene3D" id="2.60.40.10">
    <property type="entry name" value="Immunoglobulins"/>
    <property type="match status" value="1"/>
</dbReference>
<dbReference type="Proteomes" id="UP000004671">
    <property type="component" value="Chromosome"/>
</dbReference>
<dbReference type="OrthoDB" id="6278496at2"/>
<dbReference type="STRING" id="880073.Cabys_571"/>
<dbReference type="InParanoid" id="H1XT10"/>
<name>H1XT10_CALAY</name>
<dbReference type="Gene3D" id="2.60.40.4070">
    <property type="match status" value="1"/>
</dbReference>
<dbReference type="Pfam" id="PF11551">
    <property type="entry name" value="Omp28"/>
    <property type="match status" value="1"/>
</dbReference>
<accession>H1XT10</accession>
<reference evidence="3 4" key="1">
    <citation type="submission" date="2011-09" db="EMBL/GenBank/DDBJ databases">
        <title>The permanent draft genome of Caldithrix abyssi DSM 13497.</title>
        <authorList>
            <consortium name="US DOE Joint Genome Institute (JGI-PGF)"/>
            <person name="Lucas S."/>
            <person name="Han J."/>
            <person name="Lapidus A."/>
            <person name="Bruce D."/>
            <person name="Goodwin L."/>
            <person name="Pitluck S."/>
            <person name="Peters L."/>
            <person name="Kyrpides N."/>
            <person name="Mavromatis K."/>
            <person name="Ivanova N."/>
            <person name="Mikhailova N."/>
            <person name="Chertkov O."/>
            <person name="Detter J.C."/>
            <person name="Tapia R."/>
            <person name="Han C."/>
            <person name="Land M."/>
            <person name="Hauser L."/>
            <person name="Markowitz V."/>
            <person name="Cheng J.-F."/>
            <person name="Hugenholtz P."/>
            <person name="Woyke T."/>
            <person name="Wu D."/>
            <person name="Spring S."/>
            <person name="Brambilla E."/>
            <person name="Klenk H.-P."/>
            <person name="Eisen J.A."/>
        </authorList>
    </citation>
    <scope>NUCLEOTIDE SEQUENCE [LARGE SCALE GENOMIC DNA]</scope>
    <source>
        <strain evidence="3 4">DSM 13497</strain>
    </source>
</reference>
<dbReference type="EMBL" id="CP018099">
    <property type="protein sequence ID" value="APF17322.1"/>
    <property type="molecule type" value="Genomic_DNA"/>
</dbReference>
<evidence type="ECO:0000256" key="1">
    <source>
        <dbReference type="SAM" id="SignalP"/>
    </source>
</evidence>
<proteinExistence type="predicted"/>
<evidence type="ECO:0000313" key="4">
    <source>
        <dbReference type="Proteomes" id="UP000004671"/>
    </source>
</evidence>
<evidence type="ECO:0000313" key="2">
    <source>
        <dbReference type="EMBL" id="APF17322.1"/>
    </source>
</evidence>
<keyword evidence="1" id="KW-0732">Signal</keyword>
<dbReference type="InterPro" id="IPR026444">
    <property type="entry name" value="Secre_tail"/>
</dbReference>
<dbReference type="HOGENOM" id="CLU_402099_0_0_0"/>
<feature type="chain" id="PRO_5010834623" evidence="1">
    <location>
        <begin position="21"/>
        <end position="684"/>
    </location>
</feature>
<dbReference type="AlphaFoldDB" id="H1XT10"/>
<feature type="signal peptide" evidence="1">
    <location>
        <begin position="1"/>
        <end position="20"/>
    </location>
</feature>
<sequence length="684" mass="76628" precursor="true">MKLFYFCIMFCLVILQLLSAQTQRIVLLEEATNASCAPCATYNPILQKFYASHFGGVVSVRYHAWWPGSNDPMYVSAATDCRTRINYYGINAVPTYVLDGTPHGVPSDYEAMVARMEERLKIPAPLKINIRTNISEDSLTAKIKLIILEDVSATDLYLRVAVTQRMVSYPSPPGSNGEKDFPEVLRKMLPNATGISLAPLSMGDTLNFEVATPLKSEWEVGDLAVVAWVQSDVSKEVVQANIDFPTFIVESKIKDIQFTSANSLKKLPYFIFNRNDTTIHVQLQFKEVRMSAGWDSWFETASGDDWHNPIAIAAGDTLYFDAVIQSAEFGSFSASIFAENIDDPGFYGEGYGYGFKRELSVVVPENSDLLFVDDDGGAGYEINFLNVFDKMNIRYVALSEQNTLNLSQQFDLNNYRLIIWNISWGFPAFSEEDIALLSQYLDGGGGLAIFGQDIGWDIFDPQGNSHFQNAMDFIHNYFDAKYVSDNSNGIRFSGVAGDPIGDGLSFDLARPYGFSNFFPEELESYSGKSTPVFKYDNGKIGALRYDGGIFKTVYFGVGLEQIADEAARDSVLARILKWTAGITDIPDDKAHHVETFSLLSNFPNPFNSSTRIMVQLKQASHVEMYLYNLRGRQIRSWKGDLPAGKNYFVWNGRDLRGNPVASGVYFLSLKTESQRLLRKMILVR</sequence>
<evidence type="ECO:0000313" key="5">
    <source>
        <dbReference type="Proteomes" id="UP000183868"/>
    </source>
</evidence>
<protein>
    <submittedName>
        <fullName evidence="2">Por secretion system C-terminal sorting domain-containing protein</fullName>
    </submittedName>
</protein>
<dbReference type="InterPro" id="IPR021615">
    <property type="entry name" value="Omp28"/>
</dbReference>
<dbReference type="PaxDb" id="880073-Calab_1823"/>
<dbReference type="SUPFAM" id="SSF52833">
    <property type="entry name" value="Thioredoxin-like"/>
    <property type="match status" value="1"/>
</dbReference>
<dbReference type="InterPro" id="IPR013783">
    <property type="entry name" value="Ig-like_fold"/>
</dbReference>
<dbReference type="KEGG" id="caby:Cabys_571"/>
<keyword evidence="4" id="KW-1185">Reference proteome</keyword>
<dbReference type="RefSeq" id="WP_006928571.1">
    <property type="nucleotide sequence ID" value="NZ_CM001402.1"/>
</dbReference>
<dbReference type="eggNOG" id="COG4412">
    <property type="taxonomic scope" value="Bacteria"/>
</dbReference>
<dbReference type="eggNOG" id="COG0860">
    <property type="taxonomic scope" value="Bacteria"/>
</dbReference>